<comment type="caution">
    <text evidence="7">The sequence shown here is derived from an EMBL/GenBank/DDBJ whole genome shotgun (WGS) entry which is preliminary data.</text>
</comment>
<evidence type="ECO:0000256" key="4">
    <source>
        <dbReference type="ARBA" id="ARBA00023136"/>
    </source>
</evidence>
<name>A0ABW2K7T6_9BACI</name>
<evidence type="ECO:0000313" key="7">
    <source>
        <dbReference type="EMBL" id="MFC7321807.1"/>
    </source>
</evidence>
<evidence type="ECO:0000256" key="2">
    <source>
        <dbReference type="ARBA" id="ARBA00022692"/>
    </source>
</evidence>
<evidence type="ECO:0000256" key="3">
    <source>
        <dbReference type="ARBA" id="ARBA00022989"/>
    </source>
</evidence>
<protein>
    <submittedName>
        <fullName evidence="7">YkvA family protein</fullName>
    </submittedName>
</protein>
<dbReference type="Pfam" id="PF06803">
    <property type="entry name" value="DUF1232"/>
    <property type="match status" value="1"/>
</dbReference>
<dbReference type="RefSeq" id="WP_289215749.1">
    <property type="nucleotide sequence ID" value="NZ_JAPVRC010000004.1"/>
</dbReference>
<keyword evidence="2 5" id="KW-0812">Transmembrane</keyword>
<proteinExistence type="predicted"/>
<evidence type="ECO:0000313" key="8">
    <source>
        <dbReference type="Proteomes" id="UP001596494"/>
    </source>
</evidence>
<accession>A0ABW2K7T6</accession>
<evidence type="ECO:0000259" key="6">
    <source>
        <dbReference type="Pfam" id="PF06803"/>
    </source>
</evidence>
<keyword evidence="8" id="KW-1185">Reference proteome</keyword>
<evidence type="ECO:0000256" key="5">
    <source>
        <dbReference type="SAM" id="Phobius"/>
    </source>
</evidence>
<gene>
    <name evidence="7" type="ORF">ACFQMN_13045</name>
</gene>
<keyword evidence="3 5" id="KW-1133">Transmembrane helix</keyword>
<feature type="transmembrane region" description="Helical" evidence="5">
    <location>
        <begin position="73"/>
        <end position="92"/>
    </location>
</feature>
<evidence type="ECO:0000256" key="1">
    <source>
        <dbReference type="ARBA" id="ARBA00004127"/>
    </source>
</evidence>
<feature type="domain" description="DUF1232" evidence="6">
    <location>
        <begin position="78"/>
        <end position="111"/>
    </location>
</feature>
<keyword evidence="4 5" id="KW-0472">Membrane</keyword>
<dbReference type="EMBL" id="JBHTBY010000011">
    <property type="protein sequence ID" value="MFC7321807.1"/>
    <property type="molecule type" value="Genomic_DNA"/>
</dbReference>
<sequence>MKKSKKGKARRIFEKLKGRAGKIITNPQKTKEVIDQARNKSSNNKGPLSEVWHELQLMFNMVRDWIRGDYRNAPVGSIIAIIGGLLYLIMPFDAIPDFIPVAGLIDDVYILNLVIKQVRADLNDYKVWVGEDDIAAES</sequence>
<dbReference type="InterPro" id="IPR010652">
    <property type="entry name" value="DUF1232"/>
</dbReference>
<comment type="subcellular location">
    <subcellularLocation>
        <location evidence="1">Endomembrane system</location>
        <topology evidence="1">Multi-pass membrane protein</topology>
    </subcellularLocation>
</comment>
<reference evidence="8" key="1">
    <citation type="journal article" date="2019" name="Int. J. Syst. Evol. Microbiol.">
        <title>The Global Catalogue of Microorganisms (GCM) 10K type strain sequencing project: providing services to taxonomists for standard genome sequencing and annotation.</title>
        <authorList>
            <consortium name="The Broad Institute Genomics Platform"/>
            <consortium name="The Broad Institute Genome Sequencing Center for Infectious Disease"/>
            <person name="Wu L."/>
            <person name="Ma J."/>
        </authorList>
    </citation>
    <scope>NUCLEOTIDE SEQUENCE [LARGE SCALE GENOMIC DNA]</scope>
    <source>
        <strain evidence="8">CCUG 73951</strain>
    </source>
</reference>
<dbReference type="Proteomes" id="UP001596494">
    <property type="component" value="Unassembled WGS sequence"/>
</dbReference>
<organism evidence="7 8">
    <name type="scientific">Halobacillus campisalis</name>
    <dbReference type="NCBI Taxonomy" id="435909"/>
    <lineage>
        <taxon>Bacteria</taxon>
        <taxon>Bacillati</taxon>
        <taxon>Bacillota</taxon>
        <taxon>Bacilli</taxon>
        <taxon>Bacillales</taxon>
        <taxon>Bacillaceae</taxon>
        <taxon>Halobacillus</taxon>
    </lineage>
</organism>